<evidence type="ECO:0000313" key="9">
    <source>
        <dbReference type="Proteomes" id="UP000036947"/>
    </source>
</evidence>
<keyword evidence="3" id="KW-0732">Signal</keyword>
<proteinExistence type="inferred from homology"/>
<keyword evidence="4" id="KW-0378">Hydrolase</keyword>
<dbReference type="SUPFAM" id="SSF53474">
    <property type="entry name" value="alpha/beta-Hydrolases"/>
    <property type="match status" value="1"/>
</dbReference>
<evidence type="ECO:0000259" key="7">
    <source>
        <dbReference type="Pfam" id="PF00326"/>
    </source>
</evidence>
<dbReference type="InterPro" id="IPR029058">
    <property type="entry name" value="AB_hydrolase_fold"/>
</dbReference>
<dbReference type="OrthoDB" id="416344at2759"/>
<dbReference type="Pfam" id="PF00326">
    <property type="entry name" value="Peptidase_S9"/>
    <property type="match status" value="1"/>
</dbReference>
<sequence>MVYVQKLTAEAMLAAPRRGAAMPNHNGKLALYTLSTHTFGDKPLKEVRVMDLDRGISTQLSDDEKVHDALWIPGTSDVVYLRSGDKGRTQVLVAAGEDVAREPYPAAEFDAPVANLKLKKLDDGGVVFMVTGLVGHDGVLFNEEAVARRSTARVFDSANVRVWSELYKAQRYSLWYNKLELHDGKWRLAGQLLNLVNDTTLDVPLGMYDVSSPGSNFDVSHKGVVFLARDRTKRKPDESMISLPYFVPLDSFTLPPASGPKQISLPSGIKSSVGSNIRFSPDASNVAFLYAQPGDLYATRLYMTSTSSLDAFDVFSLVTRSSEDQEHDPPGAFEFAGSSDAIIIQSQKCGRTALSSLQLQDGAKPKVFFKEGSTTGFYPLEEGGWDRLLVSSSSFIDSSLWQVVGVAEAAVLRTVSSATKHGARFGLSAKMVTEFWYEGAEDVCIHSFMLRPSDFDESKKYPWVLMPHGGPVSAWSDAWSTRWNMASWAEQGYAIICPNITGSTGYGLELARGVHGQWGGRPYHDLLNLIAYLEKLPYLDQDKAILAGASYGGYMVSWMLGHDIIKKFCCAVWHDGIYNLPSFFLQTDIISDDGSFDGPIYPWQDPAALEKYNTGRPELLRKWRHAPPTIIVHSEKDYRCPITEGIAAMNILQAQGVPTRFLTFSDECHWVLGPENSKVWHDVVWGWMKRCVEGEVKRGDTEW</sequence>
<evidence type="ECO:0000256" key="6">
    <source>
        <dbReference type="ARBA" id="ARBA00032829"/>
    </source>
</evidence>
<keyword evidence="9" id="KW-1185">Reference proteome</keyword>
<dbReference type="STRING" id="1163406.A0A0L0N7D2"/>
<dbReference type="PANTHER" id="PTHR42776">
    <property type="entry name" value="SERINE PEPTIDASE S9 FAMILY MEMBER"/>
    <property type="match status" value="1"/>
</dbReference>
<evidence type="ECO:0000256" key="1">
    <source>
        <dbReference type="ARBA" id="ARBA00010040"/>
    </source>
</evidence>
<dbReference type="GO" id="GO:0004252">
    <property type="term" value="F:serine-type endopeptidase activity"/>
    <property type="evidence" value="ECO:0007669"/>
    <property type="project" value="TreeGrafter"/>
</dbReference>
<dbReference type="GO" id="GO:0006508">
    <property type="term" value="P:proteolysis"/>
    <property type="evidence" value="ECO:0007669"/>
    <property type="project" value="UniProtKB-KW"/>
</dbReference>
<evidence type="ECO:0000256" key="5">
    <source>
        <dbReference type="ARBA" id="ARBA00022825"/>
    </source>
</evidence>
<dbReference type="Gene3D" id="3.40.50.1820">
    <property type="entry name" value="alpha/beta hydrolase"/>
    <property type="match status" value="1"/>
</dbReference>
<accession>A0A0L0N7D2</accession>
<evidence type="ECO:0000256" key="2">
    <source>
        <dbReference type="ARBA" id="ARBA00022670"/>
    </source>
</evidence>
<organism evidence="8 9">
    <name type="scientific">Tolypocladium ophioglossoides (strain CBS 100239)</name>
    <name type="common">Snaketongue truffleclub</name>
    <name type="synonym">Elaphocordyceps ophioglossoides</name>
    <dbReference type="NCBI Taxonomy" id="1163406"/>
    <lineage>
        <taxon>Eukaryota</taxon>
        <taxon>Fungi</taxon>
        <taxon>Dikarya</taxon>
        <taxon>Ascomycota</taxon>
        <taxon>Pezizomycotina</taxon>
        <taxon>Sordariomycetes</taxon>
        <taxon>Hypocreomycetidae</taxon>
        <taxon>Hypocreales</taxon>
        <taxon>Ophiocordycipitaceae</taxon>
        <taxon>Tolypocladium</taxon>
    </lineage>
</organism>
<dbReference type="EMBL" id="LFRF01000015">
    <property type="protein sequence ID" value="KND90023.1"/>
    <property type="molecule type" value="Genomic_DNA"/>
</dbReference>
<gene>
    <name evidence="8" type="ORF">TOPH_05402</name>
</gene>
<evidence type="ECO:0000313" key="8">
    <source>
        <dbReference type="EMBL" id="KND90023.1"/>
    </source>
</evidence>
<reference evidence="8 9" key="1">
    <citation type="journal article" date="2015" name="BMC Genomics">
        <title>The genome of the truffle-parasite Tolypocladium ophioglossoides and the evolution of antifungal peptaibiotics.</title>
        <authorList>
            <person name="Quandt C.A."/>
            <person name="Bushley K.E."/>
            <person name="Spatafora J.W."/>
        </authorList>
    </citation>
    <scope>NUCLEOTIDE SEQUENCE [LARGE SCALE GENOMIC DNA]</scope>
    <source>
        <strain evidence="8 9">CBS 100239</strain>
    </source>
</reference>
<evidence type="ECO:0000256" key="4">
    <source>
        <dbReference type="ARBA" id="ARBA00022801"/>
    </source>
</evidence>
<keyword evidence="5" id="KW-0720">Serine protease</keyword>
<dbReference type="FunFam" id="3.40.50.1820:FF:000028">
    <property type="entry name" value="S9 family peptidase"/>
    <property type="match status" value="1"/>
</dbReference>
<dbReference type="PANTHER" id="PTHR42776:SF13">
    <property type="entry name" value="DIPEPTIDYL-PEPTIDASE 5"/>
    <property type="match status" value="1"/>
</dbReference>
<dbReference type="AlphaFoldDB" id="A0A0L0N7D2"/>
<dbReference type="InterPro" id="IPR001375">
    <property type="entry name" value="Peptidase_S9_cat"/>
</dbReference>
<dbReference type="Proteomes" id="UP000036947">
    <property type="component" value="Unassembled WGS sequence"/>
</dbReference>
<evidence type="ECO:0000256" key="3">
    <source>
        <dbReference type="ARBA" id="ARBA00022729"/>
    </source>
</evidence>
<comment type="caution">
    <text evidence="8">The sequence shown here is derived from an EMBL/GenBank/DDBJ whole genome shotgun (WGS) entry which is preliminary data.</text>
</comment>
<keyword evidence="2" id="KW-0645">Protease</keyword>
<feature type="domain" description="Peptidase S9 prolyl oligopeptidase catalytic" evidence="7">
    <location>
        <begin position="479"/>
        <end position="693"/>
    </location>
</feature>
<comment type="similarity">
    <text evidence="1">Belongs to the peptidase S9C family.</text>
</comment>
<name>A0A0L0N7D2_TOLOC</name>
<protein>
    <recommendedName>
        <fullName evidence="6">Dipeptidyl-peptidase V</fullName>
    </recommendedName>
</protein>